<dbReference type="SUPFAM" id="SSF54373">
    <property type="entry name" value="FAD-linked reductases, C-terminal domain"/>
    <property type="match status" value="1"/>
</dbReference>
<comment type="similarity">
    <text evidence="1">Belongs to the GMC oxidoreductase family.</text>
</comment>
<evidence type="ECO:0000313" key="6">
    <source>
        <dbReference type="EMBL" id="KAK0508304.1"/>
    </source>
</evidence>
<comment type="cofactor">
    <cofactor evidence="2">
        <name>FAD</name>
        <dbReference type="ChEBI" id="CHEBI:57692"/>
    </cofactor>
</comment>
<dbReference type="InterPro" id="IPR036188">
    <property type="entry name" value="FAD/NAD-bd_sf"/>
</dbReference>
<dbReference type="InterPro" id="IPR012132">
    <property type="entry name" value="GMC_OxRdtase"/>
</dbReference>
<dbReference type="PANTHER" id="PTHR11552:SF115">
    <property type="entry name" value="DEHYDROGENASE XPTC-RELATED"/>
    <property type="match status" value="1"/>
</dbReference>
<accession>A0AA39V275</accession>
<evidence type="ECO:0000256" key="2">
    <source>
        <dbReference type="PIRSR" id="PIRSR000137-2"/>
    </source>
</evidence>
<dbReference type="AlphaFoldDB" id="A0AA39V275"/>
<feature type="domain" description="Glucose-methanol-choline oxidoreductase N-terminal" evidence="5">
    <location>
        <begin position="302"/>
        <end position="316"/>
    </location>
</feature>
<evidence type="ECO:0000256" key="4">
    <source>
        <dbReference type="SAM" id="SignalP"/>
    </source>
</evidence>
<dbReference type="PANTHER" id="PTHR11552">
    <property type="entry name" value="GLUCOSE-METHANOL-CHOLINE GMC OXIDOREDUCTASE"/>
    <property type="match status" value="1"/>
</dbReference>
<name>A0AA39V275_9LECA</name>
<feature type="region of interest" description="Disordered" evidence="3">
    <location>
        <begin position="214"/>
        <end position="249"/>
    </location>
</feature>
<dbReference type="PIRSF" id="PIRSF000137">
    <property type="entry name" value="Alcohol_oxidase"/>
    <property type="match status" value="1"/>
</dbReference>
<dbReference type="SUPFAM" id="SSF51905">
    <property type="entry name" value="FAD/NAD(P)-binding domain"/>
    <property type="match status" value="1"/>
</dbReference>
<reference evidence="6" key="1">
    <citation type="submission" date="2023-03" db="EMBL/GenBank/DDBJ databases">
        <title>Complete genome of Cladonia borealis.</title>
        <authorList>
            <person name="Park H."/>
        </authorList>
    </citation>
    <scope>NUCLEOTIDE SEQUENCE</scope>
    <source>
        <strain evidence="6">ANT050790</strain>
    </source>
</reference>
<evidence type="ECO:0000256" key="3">
    <source>
        <dbReference type="SAM" id="MobiDB-lite"/>
    </source>
</evidence>
<protein>
    <recommendedName>
        <fullName evidence="5">Glucose-methanol-choline oxidoreductase N-terminal domain-containing protein</fullName>
    </recommendedName>
</protein>
<keyword evidence="7" id="KW-1185">Reference proteome</keyword>
<dbReference type="Gene3D" id="3.50.50.60">
    <property type="entry name" value="FAD/NAD(P)-binding domain"/>
    <property type="match status" value="1"/>
</dbReference>
<dbReference type="GO" id="GO:0050660">
    <property type="term" value="F:flavin adenine dinucleotide binding"/>
    <property type="evidence" value="ECO:0007669"/>
    <property type="project" value="InterPro"/>
</dbReference>
<dbReference type="Proteomes" id="UP001166286">
    <property type="component" value="Unassembled WGS sequence"/>
</dbReference>
<proteinExistence type="inferred from homology"/>
<evidence type="ECO:0000256" key="1">
    <source>
        <dbReference type="ARBA" id="ARBA00010790"/>
    </source>
</evidence>
<evidence type="ECO:0000259" key="5">
    <source>
        <dbReference type="PROSITE" id="PS00624"/>
    </source>
</evidence>
<feature type="signal peptide" evidence="4">
    <location>
        <begin position="1"/>
        <end position="20"/>
    </location>
</feature>
<dbReference type="EMBL" id="JAFEKC020000021">
    <property type="protein sequence ID" value="KAK0508304.1"/>
    <property type="molecule type" value="Genomic_DNA"/>
</dbReference>
<organism evidence="6 7">
    <name type="scientific">Cladonia borealis</name>
    <dbReference type="NCBI Taxonomy" id="184061"/>
    <lineage>
        <taxon>Eukaryota</taxon>
        <taxon>Fungi</taxon>
        <taxon>Dikarya</taxon>
        <taxon>Ascomycota</taxon>
        <taxon>Pezizomycotina</taxon>
        <taxon>Lecanoromycetes</taxon>
        <taxon>OSLEUM clade</taxon>
        <taxon>Lecanoromycetidae</taxon>
        <taxon>Lecanorales</taxon>
        <taxon>Lecanorineae</taxon>
        <taxon>Cladoniaceae</taxon>
        <taxon>Cladonia</taxon>
    </lineage>
</organism>
<feature type="binding site" evidence="2">
    <location>
        <position position="265"/>
    </location>
    <ligand>
        <name>FAD</name>
        <dbReference type="ChEBI" id="CHEBI:57692"/>
    </ligand>
</feature>
<dbReference type="InterPro" id="IPR007867">
    <property type="entry name" value="GMC_OxRtase_C"/>
</dbReference>
<feature type="chain" id="PRO_5041314911" description="Glucose-methanol-choline oxidoreductase N-terminal domain-containing protein" evidence="4">
    <location>
        <begin position="21"/>
        <end position="619"/>
    </location>
</feature>
<dbReference type="Pfam" id="PF05199">
    <property type="entry name" value="GMC_oxred_C"/>
    <property type="match status" value="1"/>
</dbReference>
<comment type="caution">
    <text evidence="6">The sequence shown here is derived from an EMBL/GenBank/DDBJ whole genome shotgun (WGS) entry which is preliminary data.</text>
</comment>
<keyword evidence="2" id="KW-0285">Flavoprotein</keyword>
<keyword evidence="4" id="KW-0732">Signal</keyword>
<feature type="binding site" evidence="2">
    <location>
        <begin position="49"/>
        <end position="50"/>
    </location>
    <ligand>
        <name>FAD</name>
        <dbReference type="ChEBI" id="CHEBI:57692"/>
    </ligand>
</feature>
<sequence length="619" mass="66555">MLPYLSFLSFLLVFFIATFASPIAKNAKIIGRDTDLQFSYDFIIVGGGTSGLTVADRLTEDPETSVLVVEYGYLYADATNIEVPGLLNATPYEFQITSTPQHGLDNSTFAVPAAAAVGGASAINGMFFDRGSAPDYDAWVALGNPGWGWDDLLPYFKKSENFTPANDALAKEFMITSDDKAHGFGGPVQSSYPVFQYDSIKNFIRAWHSLGIESPEDPSGGTATGVYYGSSSLDPKNESRSDSQTAHYNSVSSRPNYHFLTGSAVSKINFVRQNATGVEWINRETFGFGYVNADKEVILAAGAAHSPQVLQLSGVGPKSLLNRLEIPIVIDLPGVGQNFQDQPTLYPSYNFTSNIVPNADTLNSNATYADEQLQLYYSSHQGAYTICKSSGNVVAFNPLPQVTPNYTSIIALAASLSASSLYLPDIDPTIITGYEAQRNLILNLYNSTATAVVETGFTSHSEIPLTLSKPLSRGTISISNRDPLNPPLVDWGALTNPADVEVMVAAVKKQRELMATQAMQELGPIELSPGANITMDADIRAALRQQVQPTYAYLCSTCSMMKREFGGVVGPDLLVYGAEGLSVVDASIMPLIPSAHTSATVYAIAEKAADLIKARHGLL</sequence>
<dbReference type="InterPro" id="IPR000172">
    <property type="entry name" value="GMC_OxRdtase_N"/>
</dbReference>
<evidence type="ECO:0000313" key="7">
    <source>
        <dbReference type="Proteomes" id="UP001166286"/>
    </source>
</evidence>
<dbReference type="GO" id="GO:0016614">
    <property type="term" value="F:oxidoreductase activity, acting on CH-OH group of donors"/>
    <property type="evidence" value="ECO:0007669"/>
    <property type="project" value="InterPro"/>
</dbReference>
<dbReference type="GO" id="GO:0044550">
    <property type="term" value="P:secondary metabolite biosynthetic process"/>
    <property type="evidence" value="ECO:0007669"/>
    <property type="project" value="TreeGrafter"/>
</dbReference>
<dbReference type="Gene3D" id="3.30.560.10">
    <property type="entry name" value="Glucose Oxidase, domain 3"/>
    <property type="match status" value="1"/>
</dbReference>
<dbReference type="PROSITE" id="PS00624">
    <property type="entry name" value="GMC_OXRED_2"/>
    <property type="match status" value="1"/>
</dbReference>
<dbReference type="Pfam" id="PF00732">
    <property type="entry name" value="GMC_oxred_N"/>
    <property type="match status" value="1"/>
</dbReference>
<keyword evidence="2" id="KW-0274">FAD</keyword>
<gene>
    <name evidence="6" type="ORF">JMJ35_009388</name>
</gene>